<protein>
    <submittedName>
        <fullName evidence="7">NADH-ubiquinone oxidoreductase chain N</fullName>
        <ecNumber evidence="7">1.6.5.3</ecNumber>
    </submittedName>
</protein>
<name>A0A3B1AY29_9ZZZZ</name>
<feature type="transmembrane region" description="Helical" evidence="5">
    <location>
        <begin position="375"/>
        <end position="398"/>
    </location>
</feature>
<reference evidence="7" key="1">
    <citation type="submission" date="2018-06" db="EMBL/GenBank/DDBJ databases">
        <authorList>
            <person name="Zhirakovskaya E."/>
        </authorList>
    </citation>
    <scope>NUCLEOTIDE SEQUENCE</scope>
</reference>
<keyword evidence="7" id="KW-0830">Ubiquinone</keyword>
<dbReference type="Pfam" id="PF00361">
    <property type="entry name" value="Proton_antipo_M"/>
    <property type="match status" value="1"/>
</dbReference>
<dbReference type="NCBIfam" id="TIGR01770">
    <property type="entry name" value="NDH_I_N"/>
    <property type="match status" value="1"/>
</dbReference>
<feature type="transmembrane region" description="Helical" evidence="5">
    <location>
        <begin position="112"/>
        <end position="129"/>
    </location>
</feature>
<feature type="transmembrane region" description="Helical" evidence="5">
    <location>
        <begin position="463"/>
        <end position="482"/>
    </location>
</feature>
<comment type="subcellular location">
    <subcellularLocation>
        <location evidence="1">Membrane</location>
        <topology evidence="1">Multi-pass membrane protein</topology>
    </subcellularLocation>
</comment>
<feature type="transmembrane region" description="Helical" evidence="5">
    <location>
        <begin position="332"/>
        <end position="354"/>
    </location>
</feature>
<evidence type="ECO:0000313" key="7">
    <source>
        <dbReference type="EMBL" id="VAW97706.1"/>
    </source>
</evidence>
<dbReference type="PRINTS" id="PR01434">
    <property type="entry name" value="NADHDHGNASE5"/>
</dbReference>
<sequence>MMTPSSFEMPNLLPAVPEIFVLAATCVILLADLYIRDDKKVITYLMSLATLVGAAVLTITLHTGDTVLTFSGSFVSDPMGDVLKVFVYLVTAAVFVYSRNYLIARNLFKGEFFTLGLFGVLGMMVLISAQNMLTLYLGLELLSLCMYAMVALQRDSINATEAAMKYFILGALASGMLLYGMSLIYGITGSLDLAEINAAIKSLDDSKMMVAGLGMVLVIVGMAFKLGAVPFHMWLPDVYHGAPTAITLYISAAPKIAAFAMVMRLLVEGLGDMHAQWQEILIIMAVLSMAVGNIIAIAQANIKRMLAYSTISHVGFLLLGILAGTAAGYSSAMFYTITYALMAAGGFGMILLLSRSGFEADRLEDFKGLSERSPWFALMMLILMFSMAGVPPTVGFYAKLAVLQSVIDVGLVWLAVLGVIFSIIGVFYYLRIIKLMYFDKPVDTAPLETTADMRIILSANALGILYLGLMPGSLLALCVAAIG</sequence>
<dbReference type="GO" id="GO:0042773">
    <property type="term" value="P:ATP synthesis coupled electron transport"/>
    <property type="evidence" value="ECO:0007669"/>
    <property type="project" value="InterPro"/>
</dbReference>
<dbReference type="EMBL" id="UOFU01000128">
    <property type="protein sequence ID" value="VAW97706.1"/>
    <property type="molecule type" value="Genomic_DNA"/>
</dbReference>
<evidence type="ECO:0000256" key="1">
    <source>
        <dbReference type="ARBA" id="ARBA00004141"/>
    </source>
</evidence>
<evidence type="ECO:0000256" key="3">
    <source>
        <dbReference type="ARBA" id="ARBA00022989"/>
    </source>
</evidence>
<feature type="domain" description="NADH:quinone oxidoreductase/Mrp antiporter transmembrane" evidence="6">
    <location>
        <begin position="129"/>
        <end position="424"/>
    </location>
</feature>
<keyword evidence="4 5" id="KW-0472">Membrane</keyword>
<keyword evidence="7" id="KW-0560">Oxidoreductase</keyword>
<organism evidence="7">
    <name type="scientific">hydrothermal vent metagenome</name>
    <dbReference type="NCBI Taxonomy" id="652676"/>
    <lineage>
        <taxon>unclassified sequences</taxon>
        <taxon>metagenomes</taxon>
        <taxon>ecological metagenomes</taxon>
    </lineage>
</organism>
<evidence type="ECO:0000256" key="2">
    <source>
        <dbReference type="ARBA" id="ARBA00022692"/>
    </source>
</evidence>
<feature type="transmembrane region" description="Helical" evidence="5">
    <location>
        <begin position="135"/>
        <end position="154"/>
    </location>
</feature>
<dbReference type="HAMAP" id="MF_00445">
    <property type="entry name" value="NDH1_NuoN_1"/>
    <property type="match status" value="1"/>
</dbReference>
<evidence type="ECO:0000259" key="6">
    <source>
        <dbReference type="Pfam" id="PF00361"/>
    </source>
</evidence>
<keyword evidence="3 5" id="KW-1133">Transmembrane helix</keyword>
<dbReference type="NCBIfam" id="NF004442">
    <property type="entry name" value="PRK05777.1-5"/>
    <property type="match status" value="1"/>
</dbReference>
<accession>A0A3B1AY29</accession>
<evidence type="ECO:0000256" key="5">
    <source>
        <dbReference type="SAM" id="Phobius"/>
    </source>
</evidence>
<proteinExistence type="inferred from homology"/>
<feature type="transmembrane region" description="Helical" evidence="5">
    <location>
        <begin position="246"/>
        <end position="267"/>
    </location>
</feature>
<dbReference type="InterPro" id="IPR010096">
    <property type="entry name" value="NADH-Q_OxRdtase_suN/2"/>
</dbReference>
<dbReference type="InterPro" id="IPR001750">
    <property type="entry name" value="ND/Mrp_TM"/>
</dbReference>
<feature type="transmembrane region" description="Helical" evidence="5">
    <location>
        <begin position="410"/>
        <end position="430"/>
    </location>
</feature>
<dbReference type="GO" id="GO:0016020">
    <property type="term" value="C:membrane"/>
    <property type="evidence" value="ECO:0007669"/>
    <property type="project" value="UniProtKB-SubCell"/>
</dbReference>
<feature type="transmembrane region" description="Helical" evidence="5">
    <location>
        <begin position="305"/>
        <end position="326"/>
    </location>
</feature>
<feature type="transmembrane region" description="Helical" evidence="5">
    <location>
        <begin position="42"/>
        <end position="62"/>
    </location>
</feature>
<dbReference type="EC" id="1.6.5.3" evidence="7"/>
<gene>
    <name evidence="7" type="ORF">MNBD_GAMMA20-605</name>
</gene>
<feature type="transmembrane region" description="Helical" evidence="5">
    <location>
        <begin position="279"/>
        <end position="298"/>
    </location>
</feature>
<feature type="transmembrane region" description="Helical" evidence="5">
    <location>
        <begin position="208"/>
        <end position="234"/>
    </location>
</feature>
<dbReference type="PANTHER" id="PTHR22773">
    <property type="entry name" value="NADH DEHYDROGENASE"/>
    <property type="match status" value="1"/>
</dbReference>
<feature type="transmembrane region" description="Helical" evidence="5">
    <location>
        <begin position="82"/>
        <end position="100"/>
    </location>
</feature>
<dbReference type="GO" id="GO:0008137">
    <property type="term" value="F:NADH dehydrogenase (ubiquinone) activity"/>
    <property type="evidence" value="ECO:0007669"/>
    <property type="project" value="InterPro"/>
</dbReference>
<dbReference type="AlphaFoldDB" id="A0A3B1AY29"/>
<dbReference type="GO" id="GO:0016491">
    <property type="term" value="F:oxidoreductase activity"/>
    <property type="evidence" value="ECO:0007669"/>
    <property type="project" value="UniProtKB-KW"/>
</dbReference>
<evidence type="ECO:0000256" key="4">
    <source>
        <dbReference type="ARBA" id="ARBA00023136"/>
    </source>
</evidence>
<feature type="transmembrane region" description="Helical" evidence="5">
    <location>
        <begin position="12"/>
        <end position="35"/>
    </location>
</feature>
<keyword evidence="2 5" id="KW-0812">Transmembrane</keyword>
<feature type="transmembrane region" description="Helical" evidence="5">
    <location>
        <begin position="166"/>
        <end position="188"/>
    </location>
</feature>